<keyword evidence="3" id="KW-0433">Leucine-rich repeat</keyword>
<evidence type="ECO:0000256" key="10">
    <source>
        <dbReference type="ARBA" id="ARBA00023180"/>
    </source>
</evidence>
<keyword evidence="10" id="KW-0325">Glycoprotein</keyword>
<keyword evidence="8 11" id="KW-0472">Membrane</keyword>
<dbReference type="Pfam" id="PF01582">
    <property type="entry name" value="TIR"/>
    <property type="match status" value="1"/>
</dbReference>
<evidence type="ECO:0000313" key="14">
    <source>
        <dbReference type="EMBL" id="QYY49516.1"/>
    </source>
</evidence>
<dbReference type="GO" id="GO:0005886">
    <property type="term" value="C:plasma membrane"/>
    <property type="evidence" value="ECO:0007669"/>
    <property type="project" value="TreeGrafter"/>
</dbReference>
<dbReference type="SUPFAM" id="SSF52047">
    <property type="entry name" value="RNI-like"/>
    <property type="match status" value="1"/>
</dbReference>
<organism evidence="14">
    <name type="scientific">Mytilus coruscus</name>
    <name type="common">Sea mussel</name>
    <dbReference type="NCBI Taxonomy" id="42192"/>
    <lineage>
        <taxon>Eukaryota</taxon>
        <taxon>Metazoa</taxon>
        <taxon>Spiralia</taxon>
        <taxon>Lophotrochozoa</taxon>
        <taxon>Mollusca</taxon>
        <taxon>Bivalvia</taxon>
        <taxon>Autobranchia</taxon>
        <taxon>Pteriomorphia</taxon>
        <taxon>Mytilida</taxon>
        <taxon>Mytiloidea</taxon>
        <taxon>Mytilidae</taxon>
        <taxon>Mytilinae</taxon>
        <taxon>Mytilus</taxon>
    </lineage>
</organism>
<evidence type="ECO:0000256" key="4">
    <source>
        <dbReference type="ARBA" id="ARBA00022692"/>
    </source>
</evidence>
<comment type="similarity">
    <text evidence="2">Belongs to the Toll-like receptor family.</text>
</comment>
<evidence type="ECO:0000256" key="3">
    <source>
        <dbReference type="ARBA" id="ARBA00022614"/>
    </source>
</evidence>
<keyword evidence="9 14" id="KW-0675">Receptor</keyword>
<evidence type="ECO:0000256" key="5">
    <source>
        <dbReference type="ARBA" id="ARBA00022729"/>
    </source>
</evidence>
<dbReference type="SUPFAM" id="SSF52200">
    <property type="entry name" value="Toll/Interleukin receptor TIR domain"/>
    <property type="match status" value="1"/>
</dbReference>
<sequence>MFLLINLLFVYLIVRHVNTDAARGMKCYFSAKCRCFSFLPTPYYNAVCSHSLLNYIPVFKDNIHSIDLSYNRIEKIQNRHFSYNCNLKELNLSHNKIKTLSKYSFHGLRKLSKLIVSQNEIDSVETNTFSYLQSLTYLDAKQTKINVSTLQSLPFLKTLRMDFILNGSDSLSFRLLQLKHLDLSGTSGRCDARTLTVDVFKFIPNIEELNLSACKINWIYKGTFRFMKNLSILDLSYNPCLKFSVAENVTHDLIYTSIKILKANKIHKTFEMNTMIRRSHLRNLKKTNLTELQINSNRIQKIQKGALLYLPSSLRTISMSDNEFSYGDYLSDIMVVPAEHVNISELFKSHIPLINEEQCDYRNESNCEEEKVEKHISSSSAILVPLPYRLKSLVYRKCLIRYEIPPINLAANKIEYLDFYQNMFYSLIGPLCPLNHVTYLDLSDNMCSNVSKVFFQCTPNLQILRLQNNLLGFVLPDDVNGEVLQHVPQLKEINLSENRIPTLPYHFFKSQFLVRRLYLDGNLLDYLIFKIDHMKDLNFLGLSNNRFSYLNKTARDQLETVFMNNKNLSIDISGNPLKCTCDTKDFIQWMGNTKIQFNKLHLYTCRLSTDKKQNLNNPKRLYEDLQKECASYTSLIIGLISLVVLFVSIVTLGLVYRHRWRIRYMYYMVKIRYFETKQKTNEKNIYTYDAFVSYENNDRSFVHGQLLRKLENDAGLKLCIHQRDFLPGRDIAENITSAIHDSRKIVVIMSPNYLDSYWCMFEYNMARVESIYSRNKENILFLVFLQQMLPRSLPLLVLELVQSQSYIEYPNDEYGDTVFWEKLKEVLA</sequence>
<dbReference type="InterPro" id="IPR032675">
    <property type="entry name" value="LRR_dom_sf"/>
</dbReference>
<dbReference type="InterPro" id="IPR001611">
    <property type="entry name" value="Leu-rich_rpt"/>
</dbReference>
<keyword evidence="5 12" id="KW-0732">Signal</keyword>
<dbReference type="InterPro" id="IPR003591">
    <property type="entry name" value="Leu-rich_rpt_typical-subtyp"/>
</dbReference>
<dbReference type="Pfam" id="PF13855">
    <property type="entry name" value="LRR_8"/>
    <property type="match status" value="1"/>
</dbReference>
<feature type="transmembrane region" description="Helical" evidence="11">
    <location>
        <begin position="635"/>
        <end position="656"/>
    </location>
</feature>
<evidence type="ECO:0000256" key="11">
    <source>
        <dbReference type="SAM" id="Phobius"/>
    </source>
</evidence>
<proteinExistence type="evidence at transcript level"/>
<keyword evidence="7 11" id="KW-1133">Transmembrane helix</keyword>
<evidence type="ECO:0000256" key="8">
    <source>
        <dbReference type="ARBA" id="ARBA00023136"/>
    </source>
</evidence>
<dbReference type="GO" id="GO:0004888">
    <property type="term" value="F:transmembrane signaling receptor activity"/>
    <property type="evidence" value="ECO:0007669"/>
    <property type="project" value="InterPro"/>
</dbReference>
<feature type="chain" id="PRO_5034256299" evidence="12">
    <location>
        <begin position="20"/>
        <end position="828"/>
    </location>
</feature>
<dbReference type="PRINTS" id="PR01537">
    <property type="entry name" value="INTRLKN1R1F"/>
</dbReference>
<feature type="domain" description="TIR" evidence="13">
    <location>
        <begin position="686"/>
        <end position="827"/>
    </location>
</feature>
<evidence type="ECO:0000256" key="2">
    <source>
        <dbReference type="ARBA" id="ARBA00009634"/>
    </source>
</evidence>
<evidence type="ECO:0000256" key="7">
    <source>
        <dbReference type="ARBA" id="ARBA00022989"/>
    </source>
</evidence>
<dbReference type="Gene3D" id="3.80.10.10">
    <property type="entry name" value="Ribonuclease Inhibitor"/>
    <property type="match status" value="4"/>
</dbReference>
<dbReference type="PROSITE" id="PS50104">
    <property type="entry name" value="TIR"/>
    <property type="match status" value="1"/>
</dbReference>
<keyword evidence="6" id="KW-0677">Repeat</keyword>
<comment type="subcellular location">
    <subcellularLocation>
        <location evidence="1">Membrane</location>
        <topology evidence="1">Single-pass type I membrane protein</topology>
    </subcellularLocation>
</comment>
<evidence type="ECO:0000256" key="1">
    <source>
        <dbReference type="ARBA" id="ARBA00004479"/>
    </source>
</evidence>
<dbReference type="InterPro" id="IPR035897">
    <property type="entry name" value="Toll_tir_struct_dom_sf"/>
</dbReference>
<gene>
    <name evidence="14" type="primary">TLR4</name>
</gene>
<dbReference type="PANTHER" id="PTHR24365">
    <property type="entry name" value="TOLL-LIKE RECEPTOR"/>
    <property type="match status" value="1"/>
</dbReference>
<dbReference type="PANTHER" id="PTHR24365:SF541">
    <property type="entry name" value="PROTEIN TOLL-RELATED"/>
    <property type="match status" value="1"/>
</dbReference>
<dbReference type="PROSITE" id="PS51450">
    <property type="entry name" value="LRR"/>
    <property type="match status" value="2"/>
</dbReference>
<reference evidence="14" key="1">
    <citation type="submission" date="2020-06" db="EMBL/GenBank/DDBJ databases">
        <authorList>
            <person name="Xu Z."/>
            <person name="Yang H."/>
            <person name="Guo B."/>
            <person name="Qi P."/>
            <person name="Liao Z."/>
            <person name="Yan X."/>
        </authorList>
    </citation>
    <scope>NUCLEOTIDE SEQUENCE</scope>
</reference>
<dbReference type="GO" id="GO:0002224">
    <property type="term" value="P:toll-like receptor signaling pathway"/>
    <property type="evidence" value="ECO:0007669"/>
    <property type="project" value="InterPro"/>
</dbReference>
<dbReference type="AlphaFoldDB" id="A0A8G0YM88"/>
<dbReference type="InterPro" id="IPR000157">
    <property type="entry name" value="TIR_dom"/>
</dbReference>
<evidence type="ECO:0000259" key="13">
    <source>
        <dbReference type="PROSITE" id="PS50104"/>
    </source>
</evidence>
<dbReference type="EMBL" id="MT657398">
    <property type="protein sequence ID" value="QYY49516.1"/>
    <property type="molecule type" value="mRNA"/>
</dbReference>
<feature type="signal peptide" evidence="12">
    <location>
        <begin position="1"/>
        <end position="19"/>
    </location>
</feature>
<accession>A0A8G0YM88</accession>
<dbReference type="PIRSF" id="PIRSF037595">
    <property type="entry name" value="Toll-like_receptor"/>
    <property type="match status" value="1"/>
</dbReference>
<evidence type="ECO:0000256" key="12">
    <source>
        <dbReference type="SAM" id="SignalP"/>
    </source>
</evidence>
<name>A0A8G0YM88_MYTCO</name>
<dbReference type="GO" id="GO:0006955">
    <property type="term" value="P:immune response"/>
    <property type="evidence" value="ECO:0007669"/>
    <property type="project" value="InterPro"/>
</dbReference>
<dbReference type="SMART" id="SM00369">
    <property type="entry name" value="LRR_TYP"/>
    <property type="match status" value="8"/>
</dbReference>
<evidence type="ECO:0000256" key="6">
    <source>
        <dbReference type="ARBA" id="ARBA00022737"/>
    </source>
</evidence>
<keyword evidence="4 11" id="KW-0812">Transmembrane</keyword>
<dbReference type="SMART" id="SM00255">
    <property type="entry name" value="TIR"/>
    <property type="match status" value="1"/>
</dbReference>
<dbReference type="InterPro" id="IPR017241">
    <property type="entry name" value="Toll-like_receptor"/>
</dbReference>
<protein>
    <submittedName>
        <fullName evidence="14">Toll-like receptor 4</fullName>
    </submittedName>
</protein>
<evidence type="ECO:0000256" key="9">
    <source>
        <dbReference type="ARBA" id="ARBA00023170"/>
    </source>
</evidence>
<dbReference type="Gene3D" id="3.40.50.10140">
    <property type="entry name" value="Toll/interleukin-1 receptor homology (TIR) domain"/>
    <property type="match status" value="1"/>
</dbReference>